<organism evidence="1">
    <name type="scientific">Pongo abelii</name>
    <name type="common">Sumatran orangutan</name>
    <name type="synonym">Pongo pygmaeus abelii</name>
    <dbReference type="NCBI Taxonomy" id="9601"/>
    <lineage>
        <taxon>Eukaryota</taxon>
        <taxon>Metazoa</taxon>
        <taxon>Chordata</taxon>
        <taxon>Craniata</taxon>
        <taxon>Vertebrata</taxon>
        <taxon>Euteleostomi</taxon>
        <taxon>Mammalia</taxon>
        <taxon>Eutheria</taxon>
        <taxon>Euarchontoglires</taxon>
        <taxon>Primates</taxon>
        <taxon>Haplorrhini</taxon>
        <taxon>Catarrhini</taxon>
        <taxon>Hominidae</taxon>
        <taxon>Pongo</taxon>
    </lineage>
</organism>
<gene>
    <name evidence="1" type="ORF">CR201_G0045213</name>
</gene>
<dbReference type="EMBL" id="NDHI03003598">
    <property type="protein sequence ID" value="PNJ17186.1"/>
    <property type="molecule type" value="Genomic_DNA"/>
</dbReference>
<evidence type="ECO:0000313" key="1">
    <source>
        <dbReference type="EMBL" id="PNJ17186.1"/>
    </source>
</evidence>
<sequence length="122" mass="13204">MLTPLGKFSTAKFAVRLSGVWEARVPSRSGAPAPTPPAPTVTLLQAGPVAAVLFNSSPSSETCCSARRRATQRERCGRCQPCSSFWEAHRSGFWQKEGSQVPLRRCRAIFSYAVSFITGEGV</sequence>
<accession>A0A2J8S8U2</accession>
<comment type="caution">
    <text evidence="1">The sequence shown here is derived from an EMBL/GenBank/DDBJ whole genome shotgun (WGS) entry which is preliminary data.</text>
</comment>
<proteinExistence type="predicted"/>
<reference evidence="1" key="1">
    <citation type="submission" date="2017-12" db="EMBL/GenBank/DDBJ databases">
        <title>High-resolution comparative analysis of great ape genomes.</title>
        <authorList>
            <person name="Pollen A."/>
            <person name="Hastie A."/>
            <person name="Hormozdiari F."/>
            <person name="Dougherty M."/>
            <person name="Liu R."/>
            <person name="Chaisson M."/>
            <person name="Hoppe E."/>
            <person name="Hill C."/>
            <person name="Pang A."/>
            <person name="Hillier L."/>
            <person name="Baker C."/>
            <person name="Armstrong J."/>
            <person name="Shendure J."/>
            <person name="Paten B."/>
            <person name="Wilson R."/>
            <person name="Chao H."/>
            <person name="Schneider V."/>
            <person name="Ventura M."/>
            <person name="Kronenberg Z."/>
            <person name="Murali S."/>
            <person name="Gordon D."/>
            <person name="Cantsilieris S."/>
            <person name="Munson K."/>
            <person name="Nelson B."/>
            <person name="Raja A."/>
            <person name="Underwood J."/>
            <person name="Diekhans M."/>
            <person name="Fiddes I."/>
            <person name="Haussler D."/>
            <person name="Eichler E."/>
        </authorList>
    </citation>
    <scope>NUCLEOTIDE SEQUENCE [LARGE SCALE GENOMIC DNA]</scope>
    <source>
        <strain evidence="1">Susie</strain>
    </source>
</reference>
<dbReference type="AlphaFoldDB" id="A0A2J8S8U2"/>
<name>A0A2J8S8U2_PONAB</name>
<protein>
    <submittedName>
        <fullName evidence="1">PDPN isoform 3</fullName>
    </submittedName>
</protein>